<dbReference type="GO" id="GO:0000122">
    <property type="term" value="P:negative regulation of transcription by RNA polymerase II"/>
    <property type="evidence" value="ECO:0007669"/>
    <property type="project" value="TreeGrafter"/>
</dbReference>
<keyword evidence="2" id="KW-0678">Repressor</keyword>
<dbReference type="InterPro" id="IPR039774">
    <property type="entry name" value="Sin3-like"/>
</dbReference>
<name>A0A8S0WXT4_CYCAE</name>
<dbReference type="SUPFAM" id="SSF47762">
    <property type="entry name" value="PAH2 domain"/>
    <property type="match status" value="1"/>
</dbReference>
<dbReference type="GO" id="GO:0000785">
    <property type="term" value="C:chromatin"/>
    <property type="evidence" value="ECO:0007669"/>
    <property type="project" value="TreeGrafter"/>
</dbReference>
<evidence type="ECO:0000256" key="4">
    <source>
        <dbReference type="PROSITE-ProRule" id="PRU00810"/>
    </source>
</evidence>
<dbReference type="Proteomes" id="UP000467700">
    <property type="component" value="Unassembled WGS sequence"/>
</dbReference>
<protein>
    <submittedName>
        <fullName evidence="5">Uncharacterized protein</fullName>
    </submittedName>
</protein>
<dbReference type="PANTHER" id="PTHR12346">
    <property type="entry name" value="SIN3B-RELATED"/>
    <property type="match status" value="1"/>
</dbReference>
<dbReference type="InterPro" id="IPR003822">
    <property type="entry name" value="PAH"/>
</dbReference>
<evidence type="ECO:0000256" key="1">
    <source>
        <dbReference type="ARBA" id="ARBA00004123"/>
    </source>
</evidence>
<evidence type="ECO:0000313" key="5">
    <source>
        <dbReference type="EMBL" id="CAA7268436.1"/>
    </source>
</evidence>
<gene>
    <name evidence="5" type="ORF">AAE3_LOCUS10638</name>
</gene>
<evidence type="ECO:0000313" key="6">
    <source>
        <dbReference type="Proteomes" id="UP000467700"/>
    </source>
</evidence>
<reference evidence="5 6" key="1">
    <citation type="submission" date="2020-01" db="EMBL/GenBank/DDBJ databases">
        <authorList>
            <person name="Gupta K D."/>
        </authorList>
    </citation>
    <scope>NUCLEOTIDE SEQUENCE [LARGE SCALE GENOMIC DNA]</scope>
</reference>
<accession>A0A8S0WXT4</accession>
<keyword evidence="6" id="KW-1185">Reference proteome</keyword>
<dbReference type="AlphaFoldDB" id="A0A8S0WXT4"/>
<dbReference type="PANTHER" id="PTHR12346:SF0">
    <property type="entry name" value="SIN3A, ISOFORM G"/>
    <property type="match status" value="1"/>
</dbReference>
<dbReference type="Pfam" id="PF02671">
    <property type="entry name" value="PAH"/>
    <property type="match status" value="1"/>
</dbReference>
<dbReference type="InterPro" id="IPR036600">
    <property type="entry name" value="PAH_sf"/>
</dbReference>
<evidence type="ECO:0000256" key="3">
    <source>
        <dbReference type="ARBA" id="ARBA00023242"/>
    </source>
</evidence>
<proteinExistence type="predicted"/>
<dbReference type="EMBL" id="CACVBS010000068">
    <property type="protein sequence ID" value="CAA7268436.1"/>
    <property type="molecule type" value="Genomic_DNA"/>
</dbReference>
<dbReference type="GO" id="GO:0000118">
    <property type="term" value="C:histone deacetylase complex"/>
    <property type="evidence" value="ECO:0007669"/>
    <property type="project" value="TreeGrafter"/>
</dbReference>
<keyword evidence="3 4" id="KW-0539">Nucleus</keyword>
<sequence length="105" mass="12085">MLSVDEAVSFLDEIKLQFQRDPGKYDRFLDIMRDFRGDVISTHEVLVRISALFNGYPELVRGFNQFLPAGYKLEPSTDSSGRSAVLLNTPQGVTMYPRDYARRDY</sequence>
<comment type="caution">
    <text evidence="5">The sequence shown here is derived from an EMBL/GenBank/DDBJ whole genome shotgun (WGS) entry which is preliminary data.</text>
</comment>
<dbReference type="GO" id="GO:0003714">
    <property type="term" value="F:transcription corepressor activity"/>
    <property type="evidence" value="ECO:0007669"/>
    <property type="project" value="InterPro"/>
</dbReference>
<evidence type="ECO:0000256" key="2">
    <source>
        <dbReference type="ARBA" id="ARBA00022491"/>
    </source>
</evidence>
<dbReference type="OrthoDB" id="10265969at2759"/>
<dbReference type="PROSITE" id="PS51477">
    <property type="entry name" value="PAH"/>
    <property type="match status" value="1"/>
</dbReference>
<organism evidence="5 6">
    <name type="scientific">Cyclocybe aegerita</name>
    <name type="common">Black poplar mushroom</name>
    <name type="synonym">Agrocybe aegerita</name>
    <dbReference type="NCBI Taxonomy" id="1973307"/>
    <lineage>
        <taxon>Eukaryota</taxon>
        <taxon>Fungi</taxon>
        <taxon>Dikarya</taxon>
        <taxon>Basidiomycota</taxon>
        <taxon>Agaricomycotina</taxon>
        <taxon>Agaricomycetes</taxon>
        <taxon>Agaricomycetidae</taxon>
        <taxon>Agaricales</taxon>
        <taxon>Agaricineae</taxon>
        <taxon>Bolbitiaceae</taxon>
        <taxon>Cyclocybe</taxon>
    </lineage>
</organism>
<dbReference type="Gene3D" id="1.20.1160.11">
    <property type="entry name" value="Paired amphipathic helix"/>
    <property type="match status" value="1"/>
</dbReference>
<dbReference type="FunFam" id="1.20.1160.11:FF:000001">
    <property type="entry name" value="Paired amphipathic helix protein Sin3"/>
    <property type="match status" value="1"/>
</dbReference>
<comment type="subcellular location">
    <subcellularLocation>
        <location evidence="1 4">Nucleus</location>
    </subcellularLocation>
</comment>